<evidence type="ECO:0000256" key="2">
    <source>
        <dbReference type="ARBA" id="ARBA00022692"/>
    </source>
</evidence>
<proteinExistence type="predicted"/>
<dbReference type="AlphaFoldDB" id="A0A453Q3A5"/>
<evidence type="ECO:0000313" key="9">
    <source>
        <dbReference type="EnsemblPlants" id="AET6Gv20962200.2"/>
    </source>
</evidence>
<protein>
    <recommendedName>
        <fullName evidence="8">PGG domain-containing protein</fullName>
    </recommendedName>
</protein>
<dbReference type="GO" id="GO:0005886">
    <property type="term" value="C:plasma membrane"/>
    <property type="evidence" value="ECO:0007669"/>
    <property type="project" value="TreeGrafter"/>
</dbReference>
<keyword evidence="2 7" id="KW-0812">Transmembrane</keyword>
<evidence type="ECO:0000259" key="8">
    <source>
        <dbReference type="Pfam" id="PF13962"/>
    </source>
</evidence>
<keyword evidence="6 7" id="KW-0472">Membrane</keyword>
<sequence>YGSPFTFRSLDGVDNSCQLQLRNMSEEMTMLGRAGVAGDSSHPRHREISIDRGPQTSIDELLKVIKGANGMPVLFVPSSDGRLVAVAVDGVQSLMPANGDGSESYEKRGHHFRSWLLLLTSLVATVTFTAGITPPGGFWADDSNGHVAGTPIMRDKFRRRYFYFQYFNTCAFFTSMMIIASLAWNRNSKKIMTIPFACLVVICFVCLGSSFITGTWNSNRSPLQLATVVFILALNIVYLMFHQITEKCSSIILKLRGSS</sequence>
<reference evidence="9" key="5">
    <citation type="journal article" date="2021" name="G3 (Bethesda)">
        <title>Aegilops tauschii genome assembly Aet v5.0 features greater sequence contiguity and improved annotation.</title>
        <authorList>
            <person name="Wang L."/>
            <person name="Zhu T."/>
            <person name="Rodriguez J.C."/>
            <person name="Deal K.R."/>
            <person name="Dubcovsky J."/>
            <person name="McGuire P.E."/>
            <person name="Lux T."/>
            <person name="Spannagl M."/>
            <person name="Mayer K.F.X."/>
            <person name="Baldrich P."/>
            <person name="Meyers B.C."/>
            <person name="Huo N."/>
            <person name="Gu Y.Q."/>
            <person name="Zhou H."/>
            <person name="Devos K.M."/>
            <person name="Bennetzen J.L."/>
            <person name="Unver T."/>
            <person name="Budak H."/>
            <person name="Gulick P.J."/>
            <person name="Galiba G."/>
            <person name="Kalapos B."/>
            <person name="Nelson D.R."/>
            <person name="Li P."/>
            <person name="You F.M."/>
            <person name="Luo M.C."/>
            <person name="Dvorak J."/>
        </authorList>
    </citation>
    <scope>NUCLEOTIDE SEQUENCE [LARGE SCALE GENOMIC DNA]</scope>
    <source>
        <strain evidence="9">cv. AL8/78</strain>
    </source>
</reference>
<accession>A0A453Q3A5</accession>
<feature type="domain" description="PGG" evidence="8">
    <location>
        <begin position="111"/>
        <end position="216"/>
    </location>
</feature>
<reference evidence="10" key="2">
    <citation type="journal article" date="2017" name="Nat. Plants">
        <title>The Aegilops tauschii genome reveals multiple impacts of transposons.</title>
        <authorList>
            <person name="Zhao G."/>
            <person name="Zou C."/>
            <person name="Li K."/>
            <person name="Wang K."/>
            <person name="Li T."/>
            <person name="Gao L."/>
            <person name="Zhang X."/>
            <person name="Wang H."/>
            <person name="Yang Z."/>
            <person name="Liu X."/>
            <person name="Jiang W."/>
            <person name="Mao L."/>
            <person name="Kong X."/>
            <person name="Jiao Y."/>
            <person name="Jia J."/>
        </authorList>
    </citation>
    <scope>NUCLEOTIDE SEQUENCE [LARGE SCALE GENOMIC DNA]</scope>
    <source>
        <strain evidence="10">cv. AL8/78</strain>
    </source>
</reference>
<evidence type="ECO:0000256" key="5">
    <source>
        <dbReference type="ARBA" id="ARBA00023043"/>
    </source>
</evidence>
<dbReference type="Pfam" id="PF13962">
    <property type="entry name" value="PGG"/>
    <property type="match status" value="1"/>
</dbReference>
<dbReference type="Proteomes" id="UP000015105">
    <property type="component" value="Chromosome 6D"/>
</dbReference>
<reference evidence="9" key="3">
    <citation type="journal article" date="2017" name="Nature">
        <title>Genome sequence of the progenitor of the wheat D genome Aegilops tauschii.</title>
        <authorList>
            <person name="Luo M.C."/>
            <person name="Gu Y.Q."/>
            <person name="Puiu D."/>
            <person name="Wang H."/>
            <person name="Twardziok S.O."/>
            <person name="Deal K.R."/>
            <person name="Huo N."/>
            <person name="Zhu T."/>
            <person name="Wang L."/>
            <person name="Wang Y."/>
            <person name="McGuire P.E."/>
            <person name="Liu S."/>
            <person name="Long H."/>
            <person name="Ramasamy R.K."/>
            <person name="Rodriguez J.C."/>
            <person name="Van S.L."/>
            <person name="Yuan L."/>
            <person name="Wang Z."/>
            <person name="Xia Z."/>
            <person name="Xiao L."/>
            <person name="Anderson O.D."/>
            <person name="Ouyang S."/>
            <person name="Liang Y."/>
            <person name="Zimin A.V."/>
            <person name="Pertea G."/>
            <person name="Qi P."/>
            <person name="Bennetzen J.L."/>
            <person name="Dai X."/>
            <person name="Dawson M.W."/>
            <person name="Muller H.G."/>
            <person name="Kugler K."/>
            <person name="Rivarola-Duarte L."/>
            <person name="Spannagl M."/>
            <person name="Mayer K.F.X."/>
            <person name="Lu F.H."/>
            <person name="Bevan M.W."/>
            <person name="Leroy P."/>
            <person name="Li P."/>
            <person name="You F.M."/>
            <person name="Sun Q."/>
            <person name="Liu Z."/>
            <person name="Lyons E."/>
            <person name="Wicker T."/>
            <person name="Salzberg S.L."/>
            <person name="Devos K.M."/>
            <person name="Dvorak J."/>
        </authorList>
    </citation>
    <scope>NUCLEOTIDE SEQUENCE [LARGE SCALE GENOMIC DNA]</scope>
    <source>
        <strain evidence="9">cv. AL8/78</strain>
    </source>
</reference>
<evidence type="ECO:0000256" key="1">
    <source>
        <dbReference type="ARBA" id="ARBA00004141"/>
    </source>
</evidence>
<feature type="transmembrane region" description="Helical" evidence="7">
    <location>
        <begin position="115"/>
        <end position="133"/>
    </location>
</feature>
<evidence type="ECO:0000256" key="7">
    <source>
        <dbReference type="SAM" id="Phobius"/>
    </source>
</evidence>
<organism evidence="9 10">
    <name type="scientific">Aegilops tauschii subsp. strangulata</name>
    <name type="common">Goatgrass</name>
    <dbReference type="NCBI Taxonomy" id="200361"/>
    <lineage>
        <taxon>Eukaryota</taxon>
        <taxon>Viridiplantae</taxon>
        <taxon>Streptophyta</taxon>
        <taxon>Embryophyta</taxon>
        <taxon>Tracheophyta</taxon>
        <taxon>Spermatophyta</taxon>
        <taxon>Magnoliopsida</taxon>
        <taxon>Liliopsida</taxon>
        <taxon>Poales</taxon>
        <taxon>Poaceae</taxon>
        <taxon>BOP clade</taxon>
        <taxon>Pooideae</taxon>
        <taxon>Triticodae</taxon>
        <taxon>Triticeae</taxon>
        <taxon>Triticinae</taxon>
        <taxon>Aegilops</taxon>
    </lineage>
</organism>
<reference evidence="9" key="4">
    <citation type="submission" date="2019-03" db="UniProtKB">
        <authorList>
            <consortium name="EnsemblPlants"/>
        </authorList>
    </citation>
    <scope>IDENTIFICATION</scope>
</reference>
<feature type="transmembrane region" description="Helical" evidence="7">
    <location>
        <begin position="196"/>
        <end position="216"/>
    </location>
</feature>
<keyword evidence="10" id="KW-1185">Reference proteome</keyword>
<evidence type="ECO:0000256" key="6">
    <source>
        <dbReference type="ARBA" id="ARBA00023136"/>
    </source>
</evidence>
<evidence type="ECO:0000313" key="10">
    <source>
        <dbReference type="Proteomes" id="UP000015105"/>
    </source>
</evidence>
<dbReference type="PANTHER" id="PTHR24186">
    <property type="entry name" value="PROTEIN PHOSPHATASE 1 REGULATORY SUBUNIT"/>
    <property type="match status" value="1"/>
</dbReference>
<feature type="transmembrane region" description="Helical" evidence="7">
    <location>
        <begin position="163"/>
        <end position="184"/>
    </location>
</feature>
<dbReference type="InterPro" id="IPR026961">
    <property type="entry name" value="PGG_dom"/>
</dbReference>
<dbReference type="Gramene" id="AET6Gv20962200.2">
    <property type="protein sequence ID" value="AET6Gv20962200.2"/>
    <property type="gene ID" value="AET6Gv20962200"/>
</dbReference>
<reference evidence="10" key="1">
    <citation type="journal article" date="2014" name="Science">
        <title>Ancient hybridizations among the ancestral genomes of bread wheat.</title>
        <authorList>
            <consortium name="International Wheat Genome Sequencing Consortium,"/>
            <person name="Marcussen T."/>
            <person name="Sandve S.R."/>
            <person name="Heier L."/>
            <person name="Spannagl M."/>
            <person name="Pfeifer M."/>
            <person name="Jakobsen K.S."/>
            <person name="Wulff B.B."/>
            <person name="Steuernagel B."/>
            <person name="Mayer K.F."/>
            <person name="Olsen O.A."/>
        </authorList>
    </citation>
    <scope>NUCLEOTIDE SEQUENCE [LARGE SCALE GENOMIC DNA]</scope>
    <source>
        <strain evidence="10">cv. AL8/78</strain>
    </source>
</reference>
<keyword evidence="4 7" id="KW-1133">Transmembrane helix</keyword>
<dbReference type="EnsemblPlants" id="AET6Gv20962200.2">
    <property type="protein sequence ID" value="AET6Gv20962200.2"/>
    <property type="gene ID" value="AET6Gv20962200"/>
</dbReference>
<dbReference type="PANTHER" id="PTHR24186:SF38">
    <property type="entry name" value="ANKYRIN REPEAT FAMILY PROTEIN"/>
    <property type="match status" value="1"/>
</dbReference>
<feature type="transmembrane region" description="Helical" evidence="7">
    <location>
        <begin position="222"/>
        <end position="241"/>
    </location>
</feature>
<keyword evidence="3" id="KW-0677">Repeat</keyword>
<comment type="subcellular location">
    <subcellularLocation>
        <location evidence="1">Membrane</location>
        <topology evidence="1">Multi-pass membrane protein</topology>
    </subcellularLocation>
</comment>
<evidence type="ECO:0000256" key="4">
    <source>
        <dbReference type="ARBA" id="ARBA00022989"/>
    </source>
</evidence>
<dbReference type="STRING" id="200361.A0A453Q3A5"/>
<evidence type="ECO:0000256" key="3">
    <source>
        <dbReference type="ARBA" id="ARBA00022737"/>
    </source>
</evidence>
<keyword evidence="5" id="KW-0040">ANK repeat</keyword>
<name>A0A453Q3A5_AEGTS</name>